<dbReference type="InParanoid" id="E8MZU9"/>
<dbReference type="GO" id="GO:0006465">
    <property type="term" value="P:signal peptide processing"/>
    <property type="evidence" value="ECO:0007669"/>
    <property type="project" value="InterPro"/>
</dbReference>
<proteinExistence type="predicted"/>
<dbReference type="eggNOG" id="COG0681">
    <property type="taxonomic scope" value="Bacteria"/>
</dbReference>
<evidence type="ECO:0000259" key="1">
    <source>
        <dbReference type="Pfam" id="PF10502"/>
    </source>
</evidence>
<protein>
    <recommendedName>
        <fullName evidence="1">Peptidase S26 domain-containing protein</fullName>
    </recommendedName>
</protein>
<dbReference type="OrthoDB" id="165233at2"/>
<name>E8MZU9_ANATU</name>
<dbReference type="HOGENOM" id="CLU_158568_0_0_0"/>
<accession>E8MZU9</accession>
<evidence type="ECO:0000313" key="2">
    <source>
        <dbReference type="EMBL" id="BAJ62284.1"/>
    </source>
</evidence>
<gene>
    <name evidence="2" type="ordered locus">ANT_02500</name>
</gene>
<organism evidence="2 3">
    <name type="scientific">Anaerolinea thermophila (strain DSM 14523 / JCM 11388 / NBRC 100420 / UNI-1)</name>
    <dbReference type="NCBI Taxonomy" id="926569"/>
    <lineage>
        <taxon>Bacteria</taxon>
        <taxon>Bacillati</taxon>
        <taxon>Chloroflexota</taxon>
        <taxon>Anaerolineae</taxon>
        <taxon>Anaerolineales</taxon>
        <taxon>Anaerolineaceae</taxon>
        <taxon>Anaerolinea</taxon>
    </lineage>
</organism>
<dbReference type="GO" id="GO:0004252">
    <property type="term" value="F:serine-type endopeptidase activity"/>
    <property type="evidence" value="ECO:0007669"/>
    <property type="project" value="InterPro"/>
</dbReference>
<sequence length="100" mass="11111">MILKFLRVRGASLAPLLKDGDFVLASRLPLWFRPPRTGEIVVFTHPAYGRLIKRVAQILPNGSLIVRGTDIDSVDSRTFGAVQPHQVEGVVIARIARPER</sequence>
<dbReference type="STRING" id="926569.ANT_02500"/>
<dbReference type="SUPFAM" id="SSF51306">
    <property type="entry name" value="LexA/Signal peptidase"/>
    <property type="match status" value="1"/>
</dbReference>
<dbReference type="Gene3D" id="2.10.109.10">
    <property type="entry name" value="Umud Fragment, subunit A"/>
    <property type="match status" value="1"/>
</dbReference>
<keyword evidence="3" id="KW-1185">Reference proteome</keyword>
<reference evidence="2 3" key="1">
    <citation type="submission" date="2010-12" db="EMBL/GenBank/DDBJ databases">
        <title>Whole genome sequence of Anaerolinea thermophila UNI-1.</title>
        <authorList>
            <person name="Narita-Yamada S."/>
            <person name="Kishi E."/>
            <person name="Watanabe Y."/>
            <person name="Takasaki K."/>
            <person name="Ankai A."/>
            <person name="Oguchi A."/>
            <person name="Fukui S."/>
            <person name="Takahashi M."/>
            <person name="Yashiro I."/>
            <person name="Hosoyama A."/>
            <person name="Sekiguchi Y."/>
            <person name="Hanada S."/>
            <person name="Fujita N."/>
        </authorList>
    </citation>
    <scope>NUCLEOTIDE SEQUENCE [LARGE SCALE GENOMIC DNA]</scope>
    <source>
        <strain evidence="3">DSM 14523 / JCM 11388 / NBRC 100420 / UNI-1</strain>
    </source>
</reference>
<dbReference type="Pfam" id="PF10502">
    <property type="entry name" value="Peptidase_S26"/>
    <property type="match status" value="1"/>
</dbReference>
<dbReference type="EMBL" id="AP012029">
    <property type="protein sequence ID" value="BAJ62284.1"/>
    <property type="molecule type" value="Genomic_DNA"/>
</dbReference>
<dbReference type="CDD" id="cd06530">
    <property type="entry name" value="S26_SPase_I"/>
    <property type="match status" value="1"/>
</dbReference>
<dbReference type="KEGG" id="atm:ANT_02500"/>
<feature type="domain" description="Peptidase S26" evidence="1">
    <location>
        <begin position="2"/>
        <end position="56"/>
    </location>
</feature>
<dbReference type="AlphaFoldDB" id="E8MZU9"/>
<dbReference type="RefSeq" id="WP_013558681.1">
    <property type="nucleotide sequence ID" value="NC_014960.1"/>
</dbReference>
<dbReference type="InterPro" id="IPR019533">
    <property type="entry name" value="Peptidase_S26"/>
</dbReference>
<dbReference type="InterPro" id="IPR036286">
    <property type="entry name" value="LexA/Signal_pep-like_sf"/>
</dbReference>
<evidence type="ECO:0000313" key="3">
    <source>
        <dbReference type="Proteomes" id="UP000008922"/>
    </source>
</evidence>
<dbReference type="Proteomes" id="UP000008922">
    <property type="component" value="Chromosome"/>
</dbReference>